<evidence type="ECO:0000256" key="5">
    <source>
        <dbReference type="ARBA" id="ARBA00023065"/>
    </source>
</evidence>
<dbReference type="InterPro" id="IPR020547">
    <property type="entry name" value="ATP_synth_F1_esu_C"/>
</dbReference>
<dbReference type="KEGG" id="cia:BEN51_11360"/>
<dbReference type="InterPro" id="IPR036771">
    <property type="entry name" value="ATPsynth_dsu/esu_N"/>
</dbReference>
<dbReference type="InterPro" id="IPR001469">
    <property type="entry name" value="ATP_synth_F1_dsu/esu"/>
</dbReference>
<evidence type="ECO:0000259" key="12">
    <source>
        <dbReference type="Pfam" id="PF02823"/>
    </source>
</evidence>
<proteinExistence type="inferred from homology"/>
<keyword evidence="7 9" id="KW-0139">CF(1)</keyword>
<feature type="domain" description="ATP synthase F1 complex delta/epsilon subunit N-terminal" evidence="12">
    <location>
        <begin position="5"/>
        <end position="82"/>
    </location>
</feature>
<keyword evidence="5 9" id="KW-0406">Ion transport</keyword>
<gene>
    <name evidence="9" type="primary">atpC</name>
    <name evidence="13" type="ORF">BEN51_11360</name>
</gene>
<organism evidence="13 14">
    <name type="scientific">Clostridium isatidis</name>
    <dbReference type="NCBI Taxonomy" id="182773"/>
    <lineage>
        <taxon>Bacteria</taxon>
        <taxon>Bacillati</taxon>
        <taxon>Bacillota</taxon>
        <taxon>Clostridia</taxon>
        <taxon>Eubacteriales</taxon>
        <taxon>Clostridiaceae</taxon>
        <taxon>Clostridium</taxon>
    </lineage>
</organism>
<dbReference type="SUPFAM" id="SSF51344">
    <property type="entry name" value="Epsilon subunit of F1F0-ATP synthase N-terminal domain"/>
    <property type="match status" value="1"/>
</dbReference>
<evidence type="ECO:0000256" key="1">
    <source>
        <dbReference type="ARBA" id="ARBA00004184"/>
    </source>
</evidence>
<dbReference type="Pfam" id="PF02823">
    <property type="entry name" value="ATP-synt_DE_N"/>
    <property type="match status" value="1"/>
</dbReference>
<dbReference type="InterPro" id="IPR020546">
    <property type="entry name" value="ATP_synth_F1_dsu/esu_N"/>
</dbReference>
<evidence type="ECO:0000259" key="11">
    <source>
        <dbReference type="Pfam" id="PF00401"/>
    </source>
</evidence>
<keyword evidence="10" id="KW-0175">Coiled coil</keyword>
<protein>
    <recommendedName>
        <fullName evidence="9">ATP synthase epsilon chain</fullName>
    </recommendedName>
    <alternativeName>
        <fullName evidence="9">ATP synthase F1 sector epsilon subunit</fullName>
    </alternativeName>
    <alternativeName>
        <fullName evidence="9">F-ATPase epsilon subunit</fullName>
    </alternativeName>
</protein>
<keyword evidence="4 9" id="KW-1003">Cell membrane</keyword>
<dbReference type="CDD" id="cd12152">
    <property type="entry name" value="F1-ATPase_delta"/>
    <property type="match status" value="1"/>
</dbReference>
<dbReference type="AlphaFoldDB" id="A0A343JEU6"/>
<dbReference type="EMBL" id="CP016786">
    <property type="protein sequence ID" value="ASW44054.1"/>
    <property type="molecule type" value="Genomic_DNA"/>
</dbReference>
<dbReference type="GO" id="GO:0045259">
    <property type="term" value="C:proton-transporting ATP synthase complex"/>
    <property type="evidence" value="ECO:0007669"/>
    <property type="project" value="UniProtKB-KW"/>
</dbReference>
<evidence type="ECO:0000313" key="13">
    <source>
        <dbReference type="EMBL" id="ASW44054.1"/>
    </source>
</evidence>
<dbReference type="Gene3D" id="1.20.5.440">
    <property type="entry name" value="ATP synthase delta/epsilon subunit, C-terminal domain"/>
    <property type="match status" value="1"/>
</dbReference>
<dbReference type="GO" id="GO:0046933">
    <property type="term" value="F:proton-transporting ATP synthase activity, rotational mechanism"/>
    <property type="evidence" value="ECO:0007669"/>
    <property type="project" value="UniProtKB-UniRule"/>
</dbReference>
<evidence type="ECO:0000256" key="8">
    <source>
        <dbReference type="ARBA" id="ARBA00023310"/>
    </source>
</evidence>
<keyword evidence="3 9" id="KW-0813">Transport</keyword>
<evidence type="ECO:0000313" key="14">
    <source>
        <dbReference type="Proteomes" id="UP000264883"/>
    </source>
</evidence>
<evidence type="ECO:0000256" key="10">
    <source>
        <dbReference type="SAM" id="Coils"/>
    </source>
</evidence>
<dbReference type="SUPFAM" id="SSF46604">
    <property type="entry name" value="Epsilon subunit of F1F0-ATP synthase C-terminal domain"/>
    <property type="match status" value="1"/>
</dbReference>
<feature type="coiled-coil region" evidence="10">
    <location>
        <begin position="91"/>
        <end position="126"/>
    </location>
</feature>
<dbReference type="InterPro" id="IPR036794">
    <property type="entry name" value="ATP_F1_dsu/esu_C_sf"/>
</dbReference>
<dbReference type="GO" id="GO:0005524">
    <property type="term" value="F:ATP binding"/>
    <property type="evidence" value="ECO:0007669"/>
    <property type="project" value="UniProtKB-UniRule"/>
</dbReference>
<evidence type="ECO:0000256" key="6">
    <source>
        <dbReference type="ARBA" id="ARBA00023136"/>
    </source>
</evidence>
<reference evidence="13 14" key="1">
    <citation type="submission" date="2016-08" db="EMBL/GenBank/DDBJ databases">
        <title>Complete Genome Sequence Of The Indigo Reducing Clostridium isatidis DSM15098.</title>
        <authorList>
            <person name="Little G.T."/>
            <person name="Minton N.P."/>
        </authorList>
    </citation>
    <scope>NUCLEOTIDE SEQUENCE [LARGE SCALE GENOMIC DNA]</scope>
    <source>
        <strain evidence="13 14">DSM 15098</strain>
    </source>
</reference>
<dbReference type="GO" id="GO:0012505">
    <property type="term" value="C:endomembrane system"/>
    <property type="evidence" value="ECO:0007669"/>
    <property type="project" value="UniProtKB-SubCell"/>
</dbReference>
<dbReference type="RefSeq" id="WP_119866179.1">
    <property type="nucleotide sequence ID" value="NZ_CP016786.1"/>
</dbReference>
<evidence type="ECO:0000256" key="3">
    <source>
        <dbReference type="ARBA" id="ARBA00022448"/>
    </source>
</evidence>
<name>A0A343JEU6_9CLOT</name>
<evidence type="ECO:0000256" key="2">
    <source>
        <dbReference type="ARBA" id="ARBA00005712"/>
    </source>
</evidence>
<dbReference type="GO" id="GO:0005886">
    <property type="term" value="C:plasma membrane"/>
    <property type="evidence" value="ECO:0007669"/>
    <property type="project" value="UniProtKB-SubCell"/>
</dbReference>
<dbReference type="OrthoDB" id="9804110at2"/>
<evidence type="ECO:0000256" key="7">
    <source>
        <dbReference type="ARBA" id="ARBA00023196"/>
    </source>
</evidence>
<keyword evidence="9" id="KW-0375">Hydrogen ion transport</keyword>
<comment type="subunit">
    <text evidence="9">F-type ATPases have 2 components, CF(1) - the catalytic core - and CF(0) - the membrane proton channel. CF(1) has five subunits: alpha(3), beta(3), gamma(1), delta(1), epsilon(1). CF(0) has three main subunits: a, b and c.</text>
</comment>
<evidence type="ECO:0000256" key="9">
    <source>
        <dbReference type="HAMAP-Rule" id="MF_00530"/>
    </source>
</evidence>
<evidence type="ECO:0000256" key="4">
    <source>
        <dbReference type="ARBA" id="ARBA00022475"/>
    </source>
</evidence>
<accession>A0A343JEU6</accession>
<dbReference type="HAMAP" id="MF_00530">
    <property type="entry name" value="ATP_synth_epsil_bac"/>
    <property type="match status" value="1"/>
</dbReference>
<keyword evidence="6 9" id="KW-0472">Membrane</keyword>
<dbReference type="Gene3D" id="2.60.15.10">
    <property type="entry name" value="F0F1 ATP synthase delta/epsilon subunit, N-terminal"/>
    <property type="match status" value="1"/>
</dbReference>
<keyword evidence="14" id="KW-1185">Reference proteome</keyword>
<feature type="domain" description="ATP synthase epsilon subunit C-terminal" evidence="11">
    <location>
        <begin position="88"/>
        <end position="130"/>
    </location>
</feature>
<keyword evidence="8 9" id="KW-0066">ATP synthesis</keyword>
<comment type="subcellular location">
    <subcellularLocation>
        <location evidence="9">Cell membrane</location>
        <topology evidence="9">Peripheral membrane protein</topology>
    </subcellularLocation>
    <subcellularLocation>
        <location evidence="1">Endomembrane system</location>
        <topology evidence="1">Peripheral membrane protein</topology>
    </subcellularLocation>
</comment>
<comment type="similarity">
    <text evidence="2 9">Belongs to the ATPase epsilon chain family.</text>
</comment>
<dbReference type="Pfam" id="PF00401">
    <property type="entry name" value="ATP-synt_DE"/>
    <property type="match status" value="1"/>
</dbReference>
<sequence length="132" mass="14801">MSNTFTVNIISPGKEPFIAEVESLTTVLEDGEIEFQADHAAIIVSTIPTTTIIKSGEKRENFFTSSGIIYFKDNVLKFCCDAFERSSEIDVIRAENSKKRAEERIKKAVNIDIERAKRSLARANARLNTSNK</sequence>
<comment type="function">
    <text evidence="9">Produces ATP from ADP in the presence of a proton gradient across the membrane.</text>
</comment>
<dbReference type="Proteomes" id="UP000264883">
    <property type="component" value="Chromosome"/>
</dbReference>